<reference evidence="1 2" key="1">
    <citation type="submission" date="2020-08" db="EMBL/GenBank/DDBJ databases">
        <title>Sequencing the genomes of 1000 actinobacteria strains.</title>
        <authorList>
            <person name="Klenk H.-P."/>
        </authorList>
    </citation>
    <scope>NUCLEOTIDE SEQUENCE [LARGE SCALE GENOMIC DNA]</scope>
    <source>
        <strain evidence="1 2">DSM 45809</strain>
    </source>
</reference>
<comment type="caution">
    <text evidence="1">The sequence shown here is derived from an EMBL/GenBank/DDBJ whole genome shotgun (WGS) entry which is preliminary data.</text>
</comment>
<organism evidence="1 2">
    <name type="scientific">Actinoplanes octamycinicus</name>
    <dbReference type="NCBI Taxonomy" id="135948"/>
    <lineage>
        <taxon>Bacteria</taxon>
        <taxon>Bacillati</taxon>
        <taxon>Actinomycetota</taxon>
        <taxon>Actinomycetes</taxon>
        <taxon>Micromonosporales</taxon>
        <taxon>Micromonosporaceae</taxon>
        <taxon>Actinoplanes</taxon>
    </lineage>
</organism>
<evidence type="ECO:0000313" key="2">
    <source>
        <dbReference type="Proteomes" id="UP000546162"/>
    </source>
</evidence>
<dbReference type="InterPro" id="IPR022385">
    <property type="entry name" value="Rhs_assc_core"/>
</dbReference>
<dbReference type="Proteomes" id="UP000546162">
    <property type="component" value="Unassembled WGS sequence"/>
</dbReference>
<sequence>MGRRDTRTTGGTTTNYLFAGQNAVQENVGGTATAHMVPGGIDEIFARITPTRTQSLLTDSLGSTIGLADTTAVNAEYSYDPFGTTTVNGNDSGNTIRFTGREDEGNGLYNYRSRFYAPGTGRFLSRDPLGLASGDTNLYTYVLNQPTGLVDPMGTKPQQSSDLESGADEALVRAHQIHNWHL</sequence>
<dbReference type="RefSeq" id="WP_185044149.1">
    <property type="nucleotide sequence ID" value="NZ_BAABFG010000005.1"/>
</dbReference>
<dbReference type="PANTHER" id="PTHR32305:SF15">
    <property type="entry name" value="PROTEIN RHSA-RELATED"/>
    <property type="match status" value="1"/>
</dbReference>
<gene>
    <name evidence="1" type="ORF">BJY16_007375</name>
</gene>
<proteinExistence type="predicted"/>
<dbReference type="EMBL" id="JACHNB010000001">
    <property type="protein sequence ID" value="MBB4743916.1"/>
    <property type="molecule type" value="Genomic_DNA"/>
</dbReference>
<dbReference type="NCBIfam" id="TIGR03696">
    <property type="entry name" value="Rhs_assc_core"/>
    <property type="match status" value="1"/>
</dbReference>
<name>A0A7W7H4N1_9ACTN</name>
<dbReference type="PANTHER" id="PTHR32305">
    <property type="match status" value="1"/>
</dbReference>
<protein>
    <submittedName>
        <fullName evidence="1">RHS repeat-associated protein</fullName>
    </submittedName>
</protein>
<dbReference type="Gene3D" id="2.180.10.10">
    <property type="entry name" value="RHS repeat-associated core"/>
    <property type="match status" value="1"/>
</dbReference>
<dbReference type="AlphaFoldDB" id="A0A7W7H4N1"/>
<keyword evidence="2" id="KW-1185">Reference proteome</keyword>
<dbReference type="InterPro" id="IPR050708">
    <property type="entry name" value="T6SS_VgrG/RHS"/>
</dbReference>
<accession>A0A7W7H4N1</accession>
<evidence type="ECO:0000313" key="1">
    <source>
        <dbReference type="EMBL" id="MBB4743916.1"/>
    </source>
</evidence>